<evidence type="ECO:0000256" key="1">
    <source>
        <dbReference type="SAM" id="MobiDB-lite"/>
    </source>
</evidence>
<feature type="signal peptide" evidence="2">
    <location>
        <begin position="1"/>
        <end position="19"/>
    </location>
</feature>
<dbReference type="Proteomes" id="UP000249218">
    <property type="component" value="Unassembled WGS sequence"/>
</dbReference>
<keyword evidence="2" id="KW-0732">Signal</keyword>
<dbReference type="AlphaFoldDB" id="A0A2W1B935"/>
<reference evidence="3 4" key="1">
    <citation type="journal article" date="2017" name="BMC Biol.">
        <title>Genomic innovations, transcriptional plasticity and gene loss underlying the evolution and divergence of two highly polyphagous and invasive Helicoverpa pest species.</title>
        <authorList>
            <person name="Pearce S.L."/>
            <person name="Clarke D.F."/>
            <person name="East P.D."/>
            <person name="Elfekih S."/>
            <person name="Gordon K.H."/>
            <person name="Jermiin L.S."/>
            <person name="McGaughran A."/>
            <person name="Oakeshott J.G."/>
            <person name="Papanikolaou A."/>
            <person name="Perera O.P."/>
            <person name="Rane R.V."/>
            <person name="Richards S."/>
            <person name="Tay W.T."/>
            <person name="Walsh T.K."/>
            <person name="Anderson A."/>
            <person name="Anderson C.J."/>
            <person name="Asgari S."/>
            <person name="Board P.G."/>
            <person name="Bretschneider A."/>
            <person name="Campbell P.M."/>
            <person name="Chertemps T."/>
            <person name="Christeller J.T."/>
            <person name="Coppin C.W."/>
            <person name="Downes S.J."/>
            <person name="Duan G."/>
            <person name="Farnsworth C.A."/>
            <person name="Good R.T."/>
            <person name="Han L.B."/>
            <person name="Han Y.C."/>
            <person name="Hatje K."/>
            <person name="Horne I."/>
            <person name="Huang Y.P."/>
            <person name="Hughes D.S."/>
            <person name="Jacquin-Joly E."/>
            <person name="James W."/>
            <person name="Jhangiani S."/>
            <person name="Kollmar M."/>
            <person name="Kuwar S.S."/>
            <person name="Li S."/>
            <person name="Liu N.Y."/>
            <person name="Maibeche M.T."/>
            <person name="Miller J.R."/>
            <person name="Montagne N."/>
            <person name="Perry T."/>
            <person name="Qu J."/>
            <person name="Song S.V."/>
            <person name="Sutton G.G."/>
            <person name="Vogel H."/>
            <person name="Walenz B.P."/>
            <person name="Xu W."/>
            <person name="Zhang H.J."/>
            <person name="Zou Z."/>
            <person name="Batterham P."/>
            <person name="Edwards O.R."/>
            <person name="Feyereisen R."/>
            <person name="Gibbs R.A."/>
            <person name="Heckel D.G."/>
            <person name="McGrath A."/>
            <person name="Robin C."/>
            <person name="Scherer S.E."/>
            <person name="Worley K.C."/>
            <person name="Wu Y.D."/>
        </authorList>
    </citation>
    <scope>NUCLEOTIDE SEQUENCE [LARGE SCALE GENOMIC DNA]</scope>
    <source>
        <strain evidence="3">Harm_GR_Male_#8</strain>
        <tissue evidence="3">Whole organism</tissue>
    </source>
</reference>
<proteinExistence type="predicted"/>
<protein>
    <recommendedName>
        <fullName evidence="5">WH2 domain-containing protein</fullName>
    </recommendedName>
</protein>
<organism evidence="3 4">
    <name type="scientific">Helicoverpa armigera</name>
    <name type="common">Cotton bollworm</name>
    <name type="synonym">Heliothis armigera</name>
    <dbReference type="NCBI Taxonomy" id="29058"/>
    <lineage>
        <taxon>Eukaryota</taxon>
        <taxon>Metazoa</taxon>
        <taxon>Ecdysozoa</taxon>
        <taxon>Arthropoda</taxon>
        <taxon>Hexapoda</taxon>
        <taxon>Insecta</taxon>
        <taxon>Pterygota</taxon>
        <taxon>Neoptera</taxon>
        <taxon>Endopterygota</taxon>
        <taxon>Lepidoptera</taxon>
        <taxon>Glossata</taxon>
        <taxon>Ditrysia</taxon>
        <taxon>Noctuoidea</taxon>
        <taxon>Noctuidae</taxon>
        <taxon>Heliothinae</taxon>
        <taxon>Helicoverpa</taxon>
    </lineage>
</organism>
<feature type="region of interest" description="Disordered" evidence="1">
    <location>
        <begin position="59"/>
        <end position="170"/>
    </location>
</feature>
<sequence>MRRPAFALAVLCRAALALPQPPSTDKPIVQNANKSLEFVNIIKQDLRRDNDDYAMLEQNRLQAAEPSPQPRSEPPPSPPPAPRAPPPSLPPALLDARKGMNMRSHGSKHNSKVHSKHHKKVDPLDKLKQFVDKNKIRTGGSTPPAPPPPLSTRGPLRVREPPASPEPDQLDMAAARGPQVSQLRFKGRLCQRSVMALEGPTYDRLGKQLRGAFNAAERGRQFHHTAAPKLLLPRCCNCCKKSVLGCQ</sequence>
<keyword evidence="4" id="KW-1185">Reference proteome</keyword>
<feature type="compositionally biased region" description="Pro residues" evidence="1">
    <location>
        <begin position="67"/>
        <end position="90"/>
    </location>
</feature>
<evidence type="ECO:0000313" key="4">
    <source>
        <dbReference type="Proteomes" id="UP000249218"/>
    </source>
</evidence>
<dbReference type="EMBL" id="KZ150505">
    <property type="protein sequence ID" value="PZC70654.1"/>
    <property type="molecule type" value="Genomic_DNA"/>
</dbReference>
<evidence type="ECO:0008006" key="5">
    <source>
        <dbReference type="Google" id="ProtNLM"/>
    </source>
</evidence>
<feature type="chain" id="PRO_5015964183" description="WH2 domain-containing protein" evidence="2">
    <location>
        <begin position="20"/>
        <end position="247"/>
    </location>
</feature>
<feature type="compositionally biased region" description="Basic residues" evidence="1">
    <location>
        <begin position="105"/>
        <end position="120"/>
    </location>
</feature>
<gene>
    <name evidence="3" type="primary">HaOG215322</name>
    <name evidence="3" type="ORF">B5X24_HaOG215322</name>
</gene>
<dbReference type="OrthoDB" id="7480743at2759"/>
<accession>A0A2W1B935</accession>
<feature type="compositionally biased region" description="Basic and acidic residues" evidence="1">
    <location>
        <begin position="121"/>
        <end position="135"/>
    </location>
</feature>
<evidence type="ECO:0000256" key="2">
    <source>
        <dbReference type="SAM" id="SignalP"/>
    </source>
</evidence>
<evidence type="ECO:0000313" key="3">
    <source>
        <dbReference type="EMBL" id="PZC70654.1"/>
    </source>
</evidence>
<name>A0A2W1B935_HELAM</name>